<evidence type="ECO:0000259" key="1">
    <source>
        <dbReference type="Pfam" id="PF01370"/>
    </source>
</evidence>
<dbReference type="InterPro" id="IPR001509">
    <property type="entry name" value="Epimerase_deHydtase"/>
</dbReference>
<dbReference type="PANTHER" id="PTHR48079:SF6">
    <property type="entry name" value="NAD(P)-BINDING DOMAIN-CONTAINING PROTEIN-RELATED"/>
    <property type="match status" value="1"/>
</dbReference>
<reference evidence="3" key="1">
    <citation type="submission" date="2016-11" db="EMBL/GenBank/DDBJ databases">
        <authorList>
            <person name="Jaros S."/>
            <person name="Januszkiewicz K."/>
            <person name="Wedrychowicz H."/>
        </authorList>
    </citation>
    <scope>NUCLEOTIDE SEQUENCE [LARGE SCALE GENOMIC DNA]</scope>
    <source>
        <strain evidence="3">CGMCC 4.3555</strain>
    </source>
</reference>
<dbReference type="Pfam" id="PF01370">
    <property type="entry name" value="Epimerase"/>
    <property type="match status" value="1"/>
</dbReference>
<dbReference type="GO" id="GO:0005737">
    <property type="term" value="C:cytoplasm"/>
    <property type="evidence" value="ECO:0007669"/>
    <property type="project" value="TreeGrafter"/>
</dbReference>
<dbReference type="GO" id="GO:0004029">
    <property type="term" value="F:aldehyde dehydrogenase (NAD+) activity"/>
    <property type="evidence" value="ECO:0007669"/>
    <property type="project" value="TreeGrafter"/>
</dbReference>
<organism evidence="2 3">
    <name type="scientific">Streptomyces yunnanensis</name>
    <dbReference type="NCBI Taxonomy" id="156453"/>
    <lineage>
        <taxon>Bacteria</taxon>
        <taxon>Bacillati</taxon>
        <taxon>Actinomycetota</taxon>
        <taxon>Actinomycetes</taxon>
        <taxon>Kitasatosporales</taxon>
        <taxon>Streptomycetaceae</taxon>
        <taxon>Streptomyces</taxon>
    </lineage>
</organism>
<gene>
    <name evidence="2" type="ORF">SAMN05216268_113180</name>
</gene>
<comment type="caution">
    <text evidence="2">The sequence shown here is derived from an EMBL/GenBank/DDBJ whole genome shotgun (WGS) entry which is preliminary data.</text>
</comment>
<name>A0A9X8N2A9_9ACTN</name>
<dbReference type="EMBL" id="FRBK01000013">
    <property type="protein sequence ID" value="SHM72173.1"/>
    <property type="molecule type" value="Genomic_DNA"/>
</dbReference>
<dbReference type="PANTHER" id="PTHR48079">
    <property type="entry name" value="PROTEIN YEEZ"/>
    <property type="match status" value="1"/>
</dbReference>
<dbReference type="Gene3D" id="3.40.50.720">
    <property type="entry name" value="NAD(P)-binding Rossmann-like Domain"/>
    <property type="match status" value="1"/>
</dbReference>
<dbReference type="Proteomes" id="UP000184388">
    <property type="component" value="Unassembled WGS sequence"/>
</dbReference>
<evidence type="ECO:0000313" key="2">
    <source>
        <dbReference type="EMBL" id="SHM72173.1"/>
    </source>
</evidence>
<dbReference type="InterPro" id="IPR051783">
    <property type="entry name" value="NAD(P)-dependent_oxidoreduct"/>
</dbReference>
<protein>
    <submittedName>
        <fullName evidence="2">Dihydroflavonol-4-reductase</fullName>
    </submittedName>
</protein>
<feature type="domain" description="NAD-dependent epimerase/dehydratase" evidence="1">
    <location>
        <begin position="4"/>
        <end position="229"/>
    </location>
</feature>
<proteinExistence type="predicted"/>
<accession>A0A9X8N2A9</accession>
<evidence type="ECO:0000313" key="3">
    <source>
        <dbReference type="Proteomes" id="UP000184388"/>
    </source>
</evidence>
<dbReference type="AlphaFoldDB" id="A0A9X8N2A9"/>
<dbReference type="InterPro" id="IPR036291">
    <property type="entry name" value="NAD(P)-bd_dom_sf"/>
</dbReference>
<sequence length="359" mass="38591">MKACVTGATGLVGAQVVRSLLGAGHEVRAVVRRSSDTRQLRALDVPVVDADLRVPATLRPAFEGCETVFHCAAVFAYWDVTREDLARANVEGTREVLRAATAAGVRRVVVTSSSVTCGSSHGPASRDESGMPGEEYLPDYFLTKLEQERTALALGAELGLQVVAVCPTIVVGGPDWRLVPSNALLTRYLADPLRTTYPGGCNIVSVRDVADGHVLLAEHGTAGERYLLGGENWAWRTIHQTVSELCGTHGPWATASHTGAYVAATLAEIRAVLSARTPSTTRAEARTMGRYYWYEHAKAAALGYTPRPARQALAEALGWLITSLHVPDRIRSGLRPHPEVMGTRALVPRQLDEGVRALS</sequence>
<dbReference type="SUPFAM" id="SSF51735">
    <property type="entry name" value="NAD(P)-binding Rossmann-fold domains"/>
    <property type="match status" value="1"/>
</dbReference>